<evidence type="ECO:0000259" key="7">
    <source>
        <dbReference type="Pfam" id="PF06429"/>
    </source>
</evidence>
<feature type="region of interest" description="Disordered" evidence="5">
    <location>
        <begin position="58"/>
        <end position="77"/>
    </location>
</feature>
<dbReference type="GO" id="GO:0071978">
    <property type="term" value="P:bacterial-type flagellum-dependent swarming motility"/>
    <property type="evidence" value="ECO:0007669"/>
    <property type="project" value="TreeGrafter"/>
</dbReference>
<comment type="caution">
    <text evidence="9">The sequence shown here is derived from an EMBL/GenBank/DDBJ whole genome shotgun (WGS) entry which is preliminary data.</text>
</comment>
<dbReference type="Pfam" id="PF00460">
    <property type="entry name" value="Flg_bb_rod"/>
    <property type="match status" value="1"/>
</dbReference>
<name>A0A1B7LBJ7_9FIRM</name>
<dbReference type="NCBIfam" id="TIGR02488">
    <property type="entry name" value="flgG_G_neg"/>
    <property type="match status" value="1"/>
</dbReference>
<dbReference type="PANTHER" id="PTHR30435:SF19">
    <property type="entry name" value="FLAGELLAR BASAL-BODY ROD PROTEIN FLGG"/>
    <property type="match status" value="1"/>
</dbReference>
<feature type="domain" description="Flagellar basal-body/hook protein C-terminal" evidence="7">
    <location>
        <begin position="227"/>
        <end position="271"/>
    </location>
</feature>
<sequence>MLRALYNGVSGMTAQQSMLDVGSNNIANINTTGFKKSEISFNDLIYQQMGAEGIPAVPSNGTGGGTGANGATPPVVAPTSGTGVRVAATMRDFRQGSLLQTGRPLDVAIDGQGFFKVTLPDGTSAYTRDGSFNVDANGNLVTLQGYQVAPNITVTTPYSAIEITRDGNVNVTDSQGNVTNAGQLELYTFNNPEGLVALGDNLYATSAASGQETQIDLSQNSSVSLRAGYLEGSNVNPAEEMTRLIVAQRAYEMNAGTVRTADQIWGLANSLVK</sequence>
<evidence type="ECO:0000256" key="1">
    <source>
        <dbReference type="ARBA" id="ARBA00009677"/>
    </source>
</evidence>
<dbReference type="InterPro" id="IPR053967">
    <property type="entry name" value="LlgE_F_G-like_D1"/>
</dbReference>
<dbReference type="InterPro" id="IPR001444">
    <property type="entry name" value="Flag_bb_rod_N"/>
</dbReference>
<comment type="similarity">
    <text evidence="1 4">Belongs to the flagella basal body rod proteins family.</text>
</comment>
<feature type="domain" description="Flagellar hook protein FlgE/F/G-like D1" evidence="8">
    <location>
        <begin position="108"/>
        <end position="171"/>
    </location>
</feature>
<dbReference type="Proteomes" id="UP000078532">
    <property type="component" value="Unassembled WGS sequence"/>
</dbReference>
<dbReference type="STRING" id="1838280.A6M21_14495"/>
<dbReference type="NCBIfam" id="TIGR02490">
    <property type="entry name" value="flgF"/>
    <property type="match status" value="1"/>
</dbReference>
<dbReference type="GO" id="GO:0009426">
    <property type="term" value="C:bacterial-type flagellum basal body, distal rod"/>
    <property type="evidence" value="ECO:0007669"/>
    <property type="project" value="UniProtKB-UniRule"/>
</dbReference>
<keyword evidence="4" id="KW-0975">Bacterial flagellum</keyword>
<keyword evidence="10" id="KW-1185">Reference proteome</keyword>
<dbReference type="Pfam" id="PF06429">
    <property type="entry name" value="Flg_bbr_C"/>
    <property type="match status" value="1"/>
</dbReference>
<dbReference type="InterPro" id="IPR020013">
    <property type="entry name" value="Flagellar_FlgE/F/G"/>
</dbReference>
<evidence type="ECO:0000313" key="9">
    <source>
        <dbReference type="EMBL" id="OAT79916.1"/>
    </source>
</evidence>
<dbReference type="PANTHER" id="PTHR30435">
    <property type="entry name" value="FLAGELLAR PROTEIN"/>
    <property type="match status" value="1"/>
</dbReference>
<evidence type="ECO:0000256" key="5">
    <source>
        <dbReference type="SAM" id="MobiDB-lite"/>
    </source>
</evidence>
<dbReference type="RefSeq" id="WP_066670571.1">
    <property type="nucleotide sequence ID" value="NZ_LYVF01000188.1"/>
</dbReference>
<reference evidence="9 10" key="1">
    <citation type="submission" date="2016-04" db="EMBL/GenBank/DDBJ databases">
        <authorList>
            <person name="Evans L.H."/>
            <person name="Alamgir A."/>
            <person name="Owens N."/>
            <person name="Weber N.D."/>
            <person name="Virtaneva K."/>
            <person name="Barbian K."/>
            <person name="Babar A."/>
            <person name="Rosenke K."/>
        </authorList>
    </citation>
    <scope>NUCLEOTIDE SEQUENCE [LARGE SCALE GENOMIC DNA]</scope>
    <source>
        <strain evidence="9 10">LMa1</strain>
    </source>
</reference>
<gene>
    <name evidence="9" type="ORF">A6M21_14495</name>
</gene>
<dbReference type="InterPro" id="IPR010930">
    <property type="entry name" value="Flg_bb/hook_C_dom"/>
</dbReference>
<evidence type="ECO:0000259" key="8">
    <source>
        <dbReference type="Pfam" id="PF22692"/>
    </source>
</evidence>
<dbReference type="OrthoDB" id="9804559at2"/>
<dbReference type="SUPFAM" id="SSF117143">
    <property type="entry name" value="Flagellar hook protein flgE"/>
    <property type="match status" value="1"/>
</dbReference>
<evidence type="ECO:0000259" key="6">
    <source>
        <dbReference type="Pfam" id="PF00460"/>
    </source>
</evidence>
<organism evidence="9 10">
    <name type="scientific">Desulfotomaculum copahuensis</name>
    <dbReference type="NCBI Taxonomy" id="1838280"/>
    <lineage>
        <taxon>Bacteria</taxon>
        <taxon>Bacillati</taxon>
        <taxon>Bacillota</taxon>
        <taxon>Clostridia</taxon>
        <taxon>Eubacteriales</taxon>
        <taxon>Desulfotomaculaceae</taxon>
        <taxon>Desulfotomaculum</taxon>
    </lineage>
</organism>
<dbReference type="NCBIfam" id="TIGR03506">
    <property type="entry name" value="FlgEFG_subfam"/>
    <property type="match status" value="2"/>
</dbReference>
<proteinExistence type="inferred from homology"/>
<evidence type="ECO:0000256" key="4">
    <source>
        <dbReference type="RuleBase" id="RU362116"/>
    </source>
</evidence>
<dbReference type="AlphaFoldDB" id="A0A1B7LBJ7"/>
<accession>A0A1B7LBJ7</accession>
<dbReference type="InterPro" id="IPR012834">
    <property type="entry name" value="FlgG_G_neg"/>
</dbReference>
<dbReference type="EMBL" id="LYVF01000188">
    <property type="protein sequence ID" value="OAT79916.1"/>
    <property type="molecule type" value="Genomic_DNA"/>
</dbReference>
<feature type="domain" description="Flagellar basal body rod protein N-terminal" evidence="6">
    <location>
        <begin position="5"/>
        <end position="35"/>
    </location>
</feature>
<evidence type="ECO:0000256" key="2">
    <source>
        <dbReference type="ARBA" id="ARBA00017948"/>
    </source>
</evidence>
<comment type="subcellular location">
    <subcellularLocation>
        <location evidence="4">Bacterial flagellum basal body</location>
    </subcellularLocation>
</comment>
<protein>
    <recommendedName>
        <fullName evidence="2 3">Flagellar basal-body rod protein FlgG</fullName>
    </recommendedName>
</protein>
<evidence type="ECO:0000256" key="3">
    <source>
        <dbReference type="NCBIfam" id="TIGR02488"/>
    </source>
</evidence>
<dbReference type="Pfam" id="PF22692">
    <property type="entry name" value="LlgE_F_G_D1"/>
    <property type="match status" value="1"/>
</dbReference>
<dbReference type="InterPro" id="IPR037925">
    <property type="entry name" value="FlgE/F/G-like"/>
</dbReference>
<evidence type="ECO:0000313" key="10">
    <source>
        <dbReference type="Proteomes" id="UP000078532"/>
    </source>
</evidence>
<dbReference type="InterPro" id="IPR012836">
    <property type="entry name" value="FlgF"/>
</dbReference>